<evidence type="ECO:0000313" key="1">
    <source>
        <dbReference type="EMBL" id="CAK9263989.1"/>
    </source>
</evidence>
<protein>
    <submittedName>
        <fullName evidence="1">Uncharacterized protein</fullName>
    </submittedName>
</protein>
<dbReference type="EMBL" id="OZ020111">
    <property type="protein sequence ID" value="CAK9263989.1"/>
    <property type="molecule type" value="Genomic_DNA"/>
</dbReference>
<accession>A0ABP0WB09</accession>
<keyword evidence="2" id="KW-1185">Reference proteome</keyword>
<name>A0ABP0WB09_9BRYO</name>
<sequence>MSSWISPVPSARVAELTGGSAPPAGLDFDRQESLPGVSSCGVLHERQADLQHVVVGRVAIDLEWTNPLESALADYICFAAASKLCSAHINSAHN</sequence>
<reference evidence="1" key="1">
    <citation type="submission" date="2024-02" db="EMBL/GenBank/DDBJ databases">
        <authorList>
            <consortium name="ELIXIR-Norway"/>
            <consortium name="Elixir Norway"/>
        </authorList>
    </citation>
    <scope>NUCLEOTIDE SEQUENCE</scope>
</reference>
<dbReference type="Proteomes" id="UP001497444">
    <property type="component" value="Chromosome 16"/>
</dbReference>
<organism evidence="1 2">
    <name type="scientific">Sphagnum jensenii</name>
    <dbReference type="NCBI Taxonomy" id="128206"/>
    <lineage>
        <taxon>Eukaryota</taxon>
        <taxon>Viridiplantae</taxon>
        <taxon>Streptophyta</taxon>
        <taxon>Embryophyta</taxon>
        <taxon>Bryophyta</taxon>
        <taxon>Sphagnophytina</taxon>
        <taxon>Sphagnopsida</taxon>
        <taxon>Sphagnales</taxon>
        <taxon>Sphagnaceae</taxon>
        <taxon>Sphagnum</taxon>
    </lineage>
</organism>
<proteinExistence type="predicted"/>
<gene>
    <name evidence="1" type="ORF">CSSPJE1EN1_LOCUS9467</name>
</gene>
<evidence type="ECO:0000313" key="2">
    <source>
        <dbReference type="Proteomes" id="UP001497444"/>
    </source>
</evidence>